<proteinExistence type="predicted"/>
<evidence type="ECO:0000313" key="2">
    <source>
        <dbReference type="EMBL" id="RSD21974.1"/>
    </source>
</evidence>
<dbReference type="Gene3D" id="1.20.5.1700">
    <property type="match status" value="1"/>
</dbReference>
<keyword evidence="1" id="KW-0175">Coiled coil</keyword>
<evidence type="ECO:0000313" key="3">
    <source>
        <dbReference type="Proteomes" id="UP000267081"/>
    </source>
</evidence>
<dbReference type="OrthoDB" id="580775at2"/>
<dbReference type="AlphaFoldDB" id="A0A3R9EUC4"/>
<keyword evidence="3" id="KW-1185">Reference proteome</keyword>
<dbReference type="Proteomes" id="UP000267081">
    <property type="component" value="Unassembled WGS sequence"/>
</dbReference>
<protein>
    <submittedName>
        <fullName evidence="2">Uncharacterized protein</fullName>
    </submittedName>
</protein>
<gene>
    <name evidence="2" type="ORF">EIY87_09155</name>
</gene>
<feature type="coiled-coil region" evidence="1">
    <location>
        <begin position="60"/>
        <end position="168"/>
    </location>
</feature>
<dbReference type="EMBL" id="RSEC01000032">
    <property type="protein sequence ID" value="RSD21974.1"/>
    <property type="molecule type" value="Genomic_DNA"/>
</dbReference>
<sequence>MTATLAPAADLEGVVRRADDRWARRHGDEPAAPEYLRQIVDAVRPLLGQPVAAPADGDQVQQLRDDKQRLGDLVAELRKDVEARDRTIDSQKATVEQAKAELASARRAAAAKLAAADADVERLTAQVTELDTQVQARGAIIERRDADIAQLHANVDELRRKLDAAEQATPPHQHRYLVDAPGTEPQACECGHPYPRAVVPTEPVKPSPPEPWAKLFGQIRAEAKTAGWKA</sequence>
<comment type="caution">
    <text evidence="2">The sequence shown here is derived from an EMBL/GenBank/DDBJ whole genome shotgun (WGS) entry which is preliminary data.</text>
</comment>
<name>A0A3R9EUC4_9PSEU</name>
<evidence type="ECO:0000256" key="1">
    <source>
        <dbReference type="SAM" id="Coils"/>
    </source>
</evidence>
<reference evidence="2 3" key="1">
    <citation type="submission" date="2018-12" db="EMBL/GenBank/DDBJ databases">
        <title>Amycolatopsis eburnea sp. nov. actinomycete associate with arbuscular mycorrhiza fungal spore.</title>
        <authorList>
            <person name="Lumyong S."/>
            <person name="Chaiya L."/>
        </authorList>
    </citation>
    <scope>NUCLEOTIDE SEQUENCE [LARGE SCALE GENOMIC DNA]</scope>
    <source>
        <strain evidence="2 3">GLM-1</strain>
    </source>
</reference>
<accession>A0A3R9EUC4</accession>
<dbReference type="RefSeq" id="WP_125307224.1">
    <property type="nucleotide sequence ID" value="NZ_RSEC01000032.1"/>
</dbReference>
<organism evidence="2 3">
    <name type="scientific">Amycolatopsis eburnea</name>
    <dbReference type="NCBI Taxonomy" id="2267691"/>
    <lineage>
        <taxon>Bacteria</taxon>
        <taxon>Bacillati</taxon>
        <taxon>Actinomycetota</taxon>
        <taxon>Actinomycetes</taxon>
        <taxon>Pseudonocardiales</taxon>
        <taxon>Pseudonocardiaceae</taxon>
        <taxon>Amycolatopsis</taxon>
    </lineage>
</organism>